<dbReference type="InterPro" id="IPR036653">
    <property type="entry name" value="CinA-like_C"/>
</dbReference>
<dbReference type="OrthoDB" id="399376at2"/>
<keyword evidence="3" id="KW-1185">Reference proteome</keyword>
<evidence type="ECO:0000313" key="3">
    <source>
        <dbReference type="Proteomes" id="UP000013964"/>
    </source>
</evidence>
<accession>R4U3G5</accession>
<feature type="domain" description="CinA C-terminal" evidence="1">
    <location>
        <begin position="1"/>
        <end position="152"/>
    </location>
</feature>
<dbReference type="Proteomes" id="UP000013964">
    <property type="component" value="Chromosome"/>
</dbReference>
<reference evidence="2 3" key="1">
    <citation type="journal article" date="2013" name="Genome Biol. Evol.">
        <title>Complete genomes of two dipteran-associated spiroplasmas provided insights into the origin, dynamics, and impacts of viral invasion in spiroplasma.</title>
        <authorList>
            <person name="Ku C."/>
            <person name="Lo W.S."/>
            <person name="Chen L.L."/>
            <person name="Kuo C.H."/>
        </authorList>
    </citation>
    <scope>NUCLEOTIDE SEQUENCE [LARGE SCALE GENOMIC DNA]</scope>
    <source>
        <strain evidence="2 3">DF-1</strain>
    </source>
</reference>
<dbReference type="Gene3D" id="3.90.950.20">
    <property type="entry name" value="CinA-like"/>
    <property type="match status" value="1"/>
</dbReference>
<dbReference type="NCBIfam" id="TIGR00199">
    <property type="entry name" value="PncC_domain"/>
    <property type="match status" value="1"/>
</dbReference>
<dbReference type="STRING" id="1276227.SCHRY_v1c04620"/>
<dbReference type="HOGENOM" id="CLU_030805_1_2_14"/>
<dbReference type="eggNOG" id="COG1546">
    <property type="taxonomic scope" value="Bacteria"/>
</dbReference>
<dbReference type="InterPro" id="IPR008136">
    <property type="entry name" value="CinA_C"/>
</dbReference>
<protein>
    <submittedName>
        <fullName evidence="2">Competence damage-inducible protein A</fullName>
    </submittedName>
</protein>
<sequence>MEKEIVALLLKHNLTLASYESITGGLFANTITNVPNASKVFPGGLITYSNHVKTKNGKVSKKIIQKYGVVSSQVATAMAEKCQNQFKTDIAVSFTGNAGPTALDNLPIGLVFIGIKYHSTLLVEKLLLNSHLDRITIKKLAVEKALSILLEIIK</sequence>
<dbReference type="SUPFAM" id="SSF142433">
    <property type="entry name" value="CinA-like"/>
    <property type="match status" value="1"/>
</dbReference>
<dbReference type="Pfam" id="PF02464">
    <property type="entry name" value="CinA"/>
    <property type="match status" value="1"/>
</dbReference>
<dbReference type="AlphaFoldDB" id="R4U3G5"/>
<dbReference type="PATRIC" id="fig|1276227.3.peg.463"/>
<dbReference type="EMBL" id="CP005077">
    <property type="protein sequence ID" value="AGM25043.1"/>
    <property type="molecule type" value="Genomic_DNA"/>
</dbReference>
<dbReference type="RefSeq" id="WP_016338868.1">
    <property type="nucleotide sequence ID" value="NC_021280.1"/>
</dbReference>
<evidence type="ECO:0000313" key="2">
    <source>
        <dbReference type="EMBL" id="AGM25043.1"/>
    </source>
</evidence>
<proteinExistence type="predicted"/>
<organism evidence="2 3">
    <name type="scientific">Spiroplasma chrysopicola DF-1</name>
    <dbReference type="NCBI Taxonomy" id="1276227"/>
    <lineage>
        <taxon>Bacteria</taxon>
        <taxon>Bacillati</taxon>
        <taxon>Mycoplasmatota</taxon>
        <taxon>Mollicutes</taxon>
        <taxon>Entomoplasmatales</taxon>
        <taxon>Spiroplasmataceae</taxon>
        <taxon>Spiroplasma</taxon>
    </lineage>
</organism>
<dbReference type="KEGG" id="scr:SCHRY_v1c04620"/>
<evidence type="ECO:0000259" key="1">
    <source>
        <dbReference type="Pfam" id="PF02464"/>
    </source>
</evidence>
<gene>
    <name evidence="2" type="primary">cinA</name>
    <name evidence="2" type="ORF">SCHRY_v1c04620</name>
</gene>
<name>R4U3G5_9MOLU</name>